<reference evidence="1" key="1">
    <citation type="journal article" date="2021" name="Proc. Natl. Acad. Sci. U.S.A.">
        <title>A Catalog of Tens of Thousands of Viruses from Human Metagenomes Reveals Hidden Associations with Chronic Diseases.</title>
        <authorList>
            <person name="Tisza M.J."/>
            <person name="Buck C.B."/>
        </authorList>
    </citation>
    <scope>NUCLEOTIDE SEQUENCE</scope>
    <source>
        <strain evidence="1">Ct6d71</strain>
    </source>
</reference>
<name>A0A8S5R1K3_9CAUD</name>
<protein>
    <submittedName>
        <fullName evidence="1">Uncharacterized protein</fullName>
    </submittedName>
</protein>
<dbReference type="EMBL" id="BK015797">
    <property type="protein sequence ID" value="DAE25375.1"/>
    <property type="molecule type" value="Genomic_DNA"/>
</dbReference>
<evidence type="ECO:0000313" key="1">
    <source>
        <dbReference type="EMBL" id="DAE25375.1"/>
    </source>
</evidence>
<organism evidence="1">
    <name type="scientific">Siphoviridae sp. ct6d71</name>
    <dbReference type="NCBI Taxonomy" id="2826298"/>
    <lineage>
        <taxon>Viruses</taxon>
        <taxon>Duplodnaviria</taxon>
        <taxon>Heunggongvirae</taxon>
        <taxon>Uroviricota</taxon>
        <taxon>Caudoviricetes</taxon>
    </lineage>
</organism>
<sequence length="39" mass="4869">MSERADSYEKYDENMTQIQHGRKSLLYFNEKVPRQIWNY</sequence>
<proteinExistence type="predicted"/>
<accession>A0A8S5R1K3</accession>